<sequence>MSEYKSVVSSKLNLKGIDLRKKKKKKRKKPSESEVARLNTLENRKQSEEPEENDNVEVLTAAQKRYRATMKAREQEHARVAVRKTHREKVEDFNYMLGELTEHNDIPRVSAAGNG</sequence>
<dbReference type="PANTHER" id="PTHR13282:SF6">
    <property type="entry name" value="PROTEIN FAM32A"/>
    <property type="match status" value="1"/>
</dbReference>
<dbReference type="InterPro" id="IPR013865">
    <property type="entry name" value="FAM32A"/>
</dbReference>
<evidence type="ECO:0008006" key="3">
    <source>
        <dbReference type="Google" id="ProtNLM"/>
    </source>
</evidence>
<evidence type="ECO:0000256" key="1">
    <source>
        <dbReference type="SAM" id="MobiDB-lite"/>
    </source>
</evidence>
<accession>A0A7S2H078</accession>
<dbReference type="Pfam" id="PF08555">
    <property type="entry name" value="FAM32A"/>
    <property type="match status" value="1"/>
</dbReference>
<dbReference type="PANTHER" id="PTHR13282">
    <property type="entry name" value="PROTEIN FAM32A"/>
    <property type="match status" value="1"/>
</dbReference>
<dbReference type="EMBL" id="HBGS01055534">
    <property type="protein sequence ID" value="CAD9476704.1"/>
    <property type="molecule type" value="Transcribed_RNA"/>
</dbReference>
<organism evidence="2">
    <name type="scientific">Octactis speculum</name>
    <dbReference type="NCBI Taxonomy" id="3111310"/>
    <lineage>
        <taxon>Eukaryota</taxon>
        <taxon>Sar</taxon>
        <taxon>Stramenopiles</taxon>
        <taxon>Ochrophyta</taxon>
        <taxon>Dictyochophyceae</taxon>
        <taxon>Dictyochales</taxon>
        <taxon>Dictyochaceae</taxon>
        <taxon>Octactis</taxon>
    </lineage>
</organism>
<gene>
    <name evidence="2" type="ORF">DSPE1174_LOCUS28812</name>
</gene>
<evidence type="ECO:0000313" key="2">
    <source>
        <dbReference type="EMBL" id="CAD9476704.1"/>
    </source>
</evidence>
<dbReference type="AlphaFoldDB" id="A0A7S2H078"/>
<proteinExistence type="predicted"/>
<protein>
    <recommendedName>
        <fullName evidence="3">Protein FAM32A</fullName>
    </recommendedName>
</protein>
<reference evidence="2" key="1">
    <citation type="submission" date="2021-01" db="EMBL/GenBank/DDBJ databases">
        <authorList>
            <person name="Corre E."/>
            <person name="Pelletier E."/>
            <person name="Niang G."/>
            <person name="Scheremetjew M."/>
            <person name="Finn R."/>
            <person name="Kale V."/>
            <person name="Holt S."/>
            <person name="Cochrane G."/>
            <person name="Meng A."/>
            <person name="Brown T."/>
            <person name="Cohen L."/>
        </authorList>
    </citation>
    <scope>NUCLEOTIDE SEQUENCE</scope>
    <source>
        <strain evidence="2">CCMP1381</strain>
    </source>
</reference>
<dbReference type="GO" id="GO:0005730">
    <property type="term" value="C:nucleolus"/>
    <property type="evidence" value="ECO:0007669"/>
    <property type="project" value="TreeGrafter"/>
</dbReference>
<name>A0A7S2H078_9STRA</name>
<feature type="compositionally biased region" description="Basic residues" evidence="1">
    <location>
        <begin position="20"/>
        <end position="29"/>
    </location>
</feature>
<feature type="region of interest" description="Disordered" evidence="1">
    <location>
        <begin position="18"/>
        <end position="55"/>
    </location>
</feature>